<dbReference type="Gene3D" id="3.30.160.60">
    <property type="entry name" value="Classic Zinc Finger"/>
    <property type="match status" value="3"/>
</dbReference>
<dbReference type="FunFam" id="3.30.160.60:FF:000210">
    <property type="entry name" value="Zinc finger RNA-binding protein 2"/>
    <property type="match status" value="1"/>
</dbReference>
<evidence type="ECO:0000313" key="4">
    <source>
        <dbReference type="Proteomes" id="UP000678393"/>
    </source>
</evidence>
<feature type="domain" description="DZF" evidence="2">
    <location>
        <begin position="542"/>
        <end position="932"/>
    </location>
</feature>
<evidence type="ECO:0000313" key="3">
    <source>
        <dbReference type="EMBL" id="CAG5130995.1"/>
    </source>
</evidence>
<dbReference type="Pfam" id="PF20965">
    <property type="entry name" value="DZF_C"/>
    <property type="match status" value="1"/>
</dbReference>
<dbReference type="GO" id="GO:0008270">
    <property type="term" value="F:zinc ion binding"/>
    <property type="evidence" value="ECO:0007669"/>
    <property type="project" value="InterPro"/>
</dbReference>
<dbReference type="GO" id="GO:0071011">
    <property type="term" value="C:precatalytic spliceosome"/>
    <property type="evidence" value="ECO:0007669"/>
    <property type="project" value="TreeGrafter"/>
</dbReference>
<dbReference type="OrthoDB" id="8898434at2759"/>
<dbReference type="SMART" id="SM00451">
    <property type="entry name" value="ZnF_U1"/>
    <property type="match status" value="3"/>
</dbReference>
<feature type="region of interest" description="Disordered" evidence="1">
    <location>
        <begin position="898"/>
        <end position="933"/>
    </location>
</feature>
<keyword evidence="4" id="KW-1185">Reference proteome</keyword>
<dbReference type="InterPro" id="IPR036236">
    <property type="entry name" value="Znf_C2H2_sf"/>
</dbReference>
<reference evidence="3" key="1">
    <citation type="submission" date="2021-04" db="EMBL/GenBank/DDBJ databases">
        <authorList>
            <consortium name="Molecular Ecology Group"/>
        </authorList>
    </citation>
    <scope>NUCLEOTIDE SEQUENCE</scope>
</reference>
<dbReference type="Proteomes" id="UP000678393">
    <property type="component" value="Unassembled WGS sequence"/>
</dbReference>
<dbReference type="Pfam" id="PF12874">
    <property type="entry name" value="zf-met"/>
    <property type="match status" value="3"/>
</dbReference>
<dbReference type="InterPro" id="IPR049402">
    <property type="entry name" value="DZF_dom_C"/>
</dbReference>
<dbReference type="InterPro" id="IPR003604">
    <property type="entry name" value="Matrin/U1-like-C_Znf_C2H2"/>
</dbReference>
<comment type="caution">
    <text evidence="3">The sequence shown here is derived from an EMBL/GenBank/DDBJ whole genome shotgun (WGS) entry which is preliminary data.</text>
</comment>
<dbReference type="EMBL" id="CAJHNH020004418">
    <property type="protein sequence ID" value="CAG5130995.1"/>
    <property type="molecule type" value="Genomic_DNA"/>
</dbReference>
<dbReference type="SUPFAM" id="SSF57667">
    <property type="entry name" value="beta-beta-alpha zinc fingers"/>
    <property type="match status" value="3"/>
</dbReference>
<proteinExistence type="predicted"/>
<feature type="compositionally biased region" description="Basic residues" evidence="1">
    <location>
        <begin position="899"/>
        <end position="910"/>
    </location>
</feature>
<dbReference type="InterPro" id="IPR013087">
    <property type="entry name" value="Znf_C2H2_type"/>
</dbReference>
<dbReference type="SMART" id="SM00572">
    <property type="entry name" value="DZF"/>
    <property type="match status" value="1"/>
</dbReference>
<dbReference type="InterPro" id="IPR043519">
    <property type="entry name" value="NT_sf"/>
</dbReference>
<dbReference type="SMART" id="SM00355">
    <property type="entry name" value="ZnF_C2H2"/>
    <property type="match status" value="3"/>
</dbReference>
<dbReference type="Pfam" id="PF07528">
    <property type="entry name" value="DZF_N"/>
    <property type="match status" value="1"/>
</dbReference>
<dbReference type="InterPro" id="IPR006561">
    <property type="entry name" value="DZF_dom"/>
</dbReference>
<organism evidence="3 4">
    <name type="scientific">Candidula unifasciata</name>
    <dbReference type="NCBI Taxonomy" id="100452"/>
    <lineage>
        <taxon>Eukaryota</taxon>
        <taxon>Metazoa</taxon>
        <taxon>Spiralia</taxon>
        <taxon>Lophotrochozoa</taxon>
        <taxon>Mollusca</taxon>
        <taxon>Gastropoda</taxon>
        <taxon>Heterobranchia</taxon>
        <taxon>Euthyneura</taxon>
        <taxon>Panpulmonata</taxon>
        <taxon>Eupulmonata</taxon>
        <taxon>Stylommatophora</taxon>
        <taxon>Helicina</taxon>
        <taxon>Helicoidea</taxon>
        <taxon>Geomitridae</taxon>
        <taxon>Candidula</taxon>
    </lineage>
</organism>
<feature type="compositionally biased region" description="Basic and acidic residues" evidence="1">
    <location>
        <begin position="627"/>
        <end position="639"/>
    </location>
</feature>
<name>A0A8S3ZTY5_9EUPU</name>
<dbReference type="FunFam" id="1.10.1410.40:FF:000001">
    <property type="entry name" value="interleukin enhancer-binding factor 3 isoform X1"/>
    <property type="match status" value="1"/>
</dbReference>
<gene>
    <name evidence="3" type="ORF">CUNI_LOCUS16553</name>
</gene>
<dbReference type="PANTHER" id="PTHR45762:SF3">
    <property type="entry name" value="ZINC-FINGER PROTEIN AT 72D, ISOFORM B"/>
    <property type="match status" value="1"/>
</dbReference>
<evidence type="ECO:0000259" key="2">
    <source>
        <dbReference type="PROSITE" id="PS51703"/>
    </source>
</evidence>
<feature type="region of interest" description="Disordered" evidence="1">
    <location>
        <begin position="606"/>
        <end position="639"/>
    </location>
</feature>
<dbReference type="FunFam" id="3.30.460.10:FF:000010">
    <property type="entry name" value="Zinc finger RNA-binding protein 2"/>
    <property type="match status" value="1"/>
</dbReference>
<dbReference type="GO" id="GO:0003725">
    <property type="term" value="F:double-stranded RNA binding"/>
    <property type="evidence" value="ECO:0007669"/>
    <property type="project" value="TreeGrafter"/>
</dbReference>
<dbReference type="FunFam" id="3.30.160.60:FF:000898">
    <property type="entry name" value="zinc finger RNA-binding protein 2"/>
    <property type="match status" value="1"/>
</dbReference>
<dbReference type="PROSITE" id="PS51703">
    <property type="entry name" value="DZF"/>
    <property type="match status" value="1"/>
</dbReference>
<dbReference type="PROSITE" id="PS00028">
    <property type="entry name" value="ZINC_FINGER_C2H2_1"/>
    <property type="match status" value="1"/>
</dbReference>
<sequence>MAHFVYPTANPMAPPPQGYPGAQTAYVTAAPQAAYAAAAAPPRAGQAYEAYPGAAASAAVHPSTQYTYSRAQVGVTPTITYDQSKAYYQPAAASYTATAEPQFQAAKPVFSTGATFAGAQRQTAVAPKIQQLPVSSAGASYVYSSTAPVATTYSATGYTTATTAQTNISAGYDAALYSAATNYYSQQSQAKPGPTTWMMKKPAGGNQYKLKPKGPPKTPQLHYCEVCKISCAGPQTYREHLEGQKHKKKEAALKASQPAGRQAHNQMRCELCDVTCTGVDAYAAHIRGAKHQKVLKLHTKLGKPIPPAEPVVPASKVAAKTAVVSKPAIVSAAVKPKIVSAPKINFVGGTQLKTMAGKPEEVKAPAVVAATVAPASAVTEVVSETNDTMLDEDDDGNSAEDKDVTPVGHEYIEEIKNEIGKVVSFNCKLCDCKFNDPNAKEMHLKGRRHRLQYKKKVDPNLQVDVKPSIRVRKIQEDKLRRQAQKEEFWRRKEQQERMREEMRMEDEIYWGHRRLEMMGGPVFPEYMDWQRFGPMPPMGPMGPMMRPPFPVHPMHMRRPDTSDDRHVMTKHSFIYPTETELQAVQSIVSACEKALKLVSDSLTEPVPSIGMDTETEQGEDVTAVGQDGDKESGEKKEEPVSNRLLKGVMRVGVLAKGLLLHGDLNVNLVVLCAQKPTRRLLKQVEDVLPKHLATVSSTQYEVRRCVQDASLIVSCDEEPATSCTITLTSPVMRETNQPEGETVNVKDPLDVLDRQKCLDALAALRHAKWFQARANGLPSCVVIIRIMRELCQRIPTWAPLHEWAMELLVEKCVSTGGPNMAPGDSLRRVFECIASGILLPGGPGLYDPCEKEAYDVTATLTNQQREDITALAQHALRLIAFRQIHKVLGMDPLPAPRFPVRRFNNRKRRNTSSTGEEGAEKKDKKEPEAEAAQ</sequence>
<dbReference type="GO" id="GO:0003727">
    <property type="term" value="F:single-stranded RNA binding"/>
    <property type="evidence" value="ECO:0007669"/>
    <property type="project" value="TreeGrafter"/>
</dbReference>
<dbReference type="InterPro" id="IPR049401">
    <property type="entry name" value="DZF_dom_N"/>
</dbReference>
<evidence type="ECO:0000256" key="1">
    <source>
        <dbReference type="SAM" id="MobiDB-lite"/>
    </source>
</evidence>
<dbReference type="PANTHER" id="PTHR45762">
    <property type="entry name" value="ZINC FINGER RNA-BINDING PROTEIN"/>
    <property type="match status" value="1"/>
</dbReference>
<dbReference type="Gene3D" id="1.10.1410.40">
    <property type="match status" value="1"/>
</dbReference>
<protein>
    <recommendedName>
        <fullName evidence="2">DZF domain-containing protein</fullName>
    </recommendedName>
</protein>
<feature type="compositionally biased region" description="Basic and acidic residues" evidence="1">
    <location>
        <begin position="918"/>
        <end position="933"/>
    </location>
</feature>
<dbReference type="AlphaFoldDB" id="A0A8S3ZTY5"/>
<accession>A0A8S3ZTY5</accession>
<dbReference type="Gene3D" id="3.30.460.10">
    <property type="entry name" value="Beta Polymerase, domain 2"/>
    <property type="match status" value="1"/>
</dbReference>